<dbReference type="Proteomes" id="UP000541558">
    <property type="component" value="Unassembled WGS sequence"/>
</dbReference>
<comment type="caution">
    <text evidence="2">The sequence shown here is derived from an EMBL/GenBank/DDBJ whole genome shotgun (WGS) entry which is preliminary data.</text>
</comment>
<feature type="compositionally biased region" description="Basic and acidic residues" evidence="1">
    <location>
        <begin position="154"/>
        <end position="164"/>
    </location>
</feature>
<dbReference type="OrthoDB" id="10426134at2759"/>
<proteinExistence type="predicted"/>
<protein>
    <submittedName>
        <fullName evidence="2">Uncharacterized protein</fullName>
    </submittedName>
</protein>
<feature type="compositionally biased region" description="Acidic residues" evidence="1">
    <location>
        <begin position="19"/>
        <end position="28"/>
    </location>
</feature>
<accession>A0A8H5CC19</accession>
<feature type="compositionally biased region" description="Acidic residues" evidence="1">
    <location>
        <begin position="139"/>
        <end position="153"/>
    </location>
</feature>
<feature type="region of interest" description="Disordered" evidence="1">
    <location>
        <begin position="1"/>
        <end position="28"/>
    </location>
</feature>
<reference evidence="2 3" key="1">
    <citation type="journal article" date="2020" name="ISME J.">
        <title>Uncovering the hidden diversity of litter-decomposition mechanisms in mushroom-forming fungi.</title>
        <authorList>
            <person name="Floudas D."/>
            <person name="Bentzer J."/>
            <person name="Ahren D."/>
            <person name="Johansson T."/>
            <person name="Persson P."/>
            <person name="Tunlid A."/>
        </authorList>
    </citation>
    <scope>NUCLEOTIDE SEQUENCE [LARGE SCALE GENOMIC DNA]</scope>
    <source>
        <strain evidence="2 3">CBS 175.51</strain>
    </source>
</reference>
<feature type="region of interest" description="Disordered" evidence="1">
    <location>
        <begin position="139"/>
        <end position="164"/>
    </location>
</feature>
<name>A0A8H5CC19_9AGAR</name>
<sequence>MESWTSTADDLEGVRVEDSDQYDEEECHDEYEDHFGDVDGPNDFYGDLEIENNLPIEAEDDEEPRASTTYIRGADGNLRQQTSAERREMLARETPEQREIRNIRENYLRGLKASIDSRDESPMTLDSYIFMREREDEDREDWENVWEDEEGGWEETRLAGRASE</sequence>
<evidence type="ECO:0000313" key="3">
    <source>
        <dbReference type="Proteomes" id="UP000541558"/>
    </source>
</evidence>
<dbReference type="AlphaFoldDB" id="A0A8H5CC19"/>
<dbReference type="EMBL" id="JAACJK010000010">
    <property type="protein sequence ID" value="KAF5338974.1"/>
    <property type="molecule type" value="Genomic_DNA"/>
</dbReference>
<gene>
    <name evidence="2" type="ORF">D9611_008802</name>
</gene>
<evidence type="ECO:0000313" key="2">
    <source>
        <dbReference type="EMBL" id="KAF5338974.1"/>
    </source>
</evidence>
<organism evidence="2 3">
    <name type="scientific">Ephemerocybe angulata</name>
    <dbReference type="NCBI Taxonomy" id="980116"/>
    <lineage>
        <taxon>Eukaryota</taxon>
        <taxon>Fungi</taxon>
        <taxon>Dikarya</taxon>
        <taxon>Basidiomycota</taxon>
        <taxon>Agaricomycotina</taxon>
        <taxon>Agaricomycetes</taxon>
        <taxon>Agaricomycetidae</taxon>
        <taxon>Agaricales</taxon>
        <taxon>Agaricineae</taxon>
        <taxon>Psathyrellaceae</taxon>
        <taxon>Ephemerocybe</taxon>
    </lineage>
</organism>
<keyword evidence="3" id="KW-1185">Reference proteome</keyword>
<evidence type="ECO:0000256" key="1">
    <source>
        <dbReference type="SAM" id="MobiDB-lite"/>
    </source>
</evidence>